<feature type="compositionally biased region" description="Basic and acidic residues" evidence="1">
    <location>
        <begin position="197"/>
        <end position="209"/>
    </location>
</feature>
<feature type="compositionally biased region" description="Polar residues" evidence="1">
    <location>
        <begin position="132"/>
        <end position="142"/>
    </location>
</feature>
<name>A0A8K0X908_9PEZI</name>
<feature type="compositionally biased region" description="Low complexity" evidence="1">
    <location>
        <begin position="278"/>
        <end position="292"/>
    </location>
</feature>
<feature type="compositionally biased region" description="Basic and acidic residues" evidence="1">
    <location>
        <begin position="91"/>
        <end position="109"/>
    </location>
</feature>
<dbReference type="Proteomes" id="UP000813385">
    <property type="component" value="Unassembled WGS sequence"/>
</dbReference>
<evidence type="ECO:0000256" key="1">
    <source>
        <dbReference type="SAM" id="MobiDB-lite"/>
    </source>
</evidence>
<protein>
    <submittedName>
        <fullName evidence="2">Uncharacterized protein</fullName>
    </submittedName>
</protein>
<feature type="region of interest" description="Disordered" evidence="1">
    <location>
        <begin position="1"/>
        <end position="327"/>
    </location>
</feature>
<reference evidence="2" key="1">
    <citation type="journal article" date="2021" name="Nat. Commun.">
        <title>Genetic determinants of endophytism in the Arabidopsis root mycobiome.</title>
        <authorList>
            <person name="Mesny F."/>
            <person name="Miyauchi S."/>
            <person name="Thiergart T."/>
            <person name="Pickel B."/>
            <person name="Atanasova L."/>
            <person name="Karlsson M."/>
            <person name="Huettel B."/>
            <person name="Barry K.W."/>
            <person name="Haridas S."/>
            <person name="Chen C."/>
            <person name="Bauer D."/>
            <person name="Andreopoulos W."/>
            <person name="Pangilinan J."/>
            <person name="LaButti K."/>
            <person name="Riley R."/>
            <person name="Lipzen A."/>
            <person name="Clum A."/>
            <person name="Drula E."/>
            <person name="Henrissat B."/>
            <person name="Kohler A."/>
            <person name="Grigoriev I.V."/>
            <person name="Martin F.M."/>
            <person name="Hacquard S."/>
        </authorList>
    </citation>
    <scope>NUCLEOTIDE SEQUENCE</scope>
    <source>
        <strain evidence="2">MPI-CAGE-AT-0016</strain>
    </source>
</reference>
<accession>A0A8K0X908</accession>
<feature type="compositionally biased region" description="Pro residues" evidence="1">
    <location>
        <begin position="295"/>
        <end position="306"/>
    </location>
</feature>
<keyword evidence="3" id="KW-1185">Reference proteome</keyword>
<sequence>MDSQAPKRSIRTHSEGWSTRDLAAQDSYPSVEPASYPEQRYRDMPGKYAPPPFDYEYDRVSRSSRPGPQVPARPGESSRRRENPSSTRSSPRGERRARSTPEPAREPAKDASATVSTETALVLVPKGKEYYSDSSESYTVIVSDSEGEQERTRRSARHAGRREDSRRHLGPSRRDSEHRGRDRYDRPPPPRQQSYDPRYDERDGRESRRAPPRPAGYSVPPIGRRPEFDTRPREPEPYYRHVQVGSGRRNDVRYFGTGFAVPDPRQASYADYDRPQRPMRSSSMRPAESSRQGRPPAPAPTPPPAPRVEIVVIEERETRRGRNVRYY</sequence>
<comment type="caution">
    <text evidence="2">The sequence shown here is derived from an EMBL/GenBank/DDBJ whole genome shotgun (WGS) entry which is preliminary data.</text>
</comment>
<organism evidence="2 3">
    <name type="scientific">Plectosphaerella cucumerina</name>
    <dbReference type="NCBI Taxonomy" id="40658"/>
    <lineage>
        <taxon>Eukaryota</taxon>
        <taxon>Fungi</taxon>
        <taxon>Dikarya</taxon>
        <taxon>Ascomycota</taxon>
        <taxon>Pezizomycotina</taxon>
        <taxon>Sordariomycetes</taxon>
        <taxon>Hypocreomycetidae</taxon>
        <taxon>Glomerellales</taxon>
        <taxon>Plectosphaerellaceae</taxon>
        <taxon>Plectosphaerella</taxon>
    </lineage>
</organism>
<feature type="compositionally biased region" description="Basic and acidic residues" evidence="1">
    <location>
        <begin position="224"/>
        <end position="239"/>
    </location>
</feature>
<proteinExistence type="predicted"/>
<dbReference type="AlphaFoldDB" id="A0A8K0X908"/>
<gene>
    <name evidence="2" type="ORF">B0T11DRAFT_6294</name>
</gene>
<evidence type="ECO:0000313" key="3">
    <source>
        <dbReference type="Proteomes" id="UP000813385"/>
    </source>
</evidence>
<evidence type="ECO:0000313" key="2">
    <source>
        <dbReference type="EMBL" id="KAH7375123.1"/>
    </source>
</evidence>
<feature type="compositionally biased region" description="Basic and acidic residues" evidence="1">
    <location>
        <begin position="161"/>
        <end position="188"/>
    </location>
</feature>
<dbReference type="EMBL" id="JAGPXD010000001">
    <property type="protein sequence ID" value="KAH7375123.1"/>
    <property type="molecule type" value="Genomic_DNA"/>
</dbReference>